<dbReference type="InterPro" id="IPR029063">
    <property type="entry name" value="SAM-dependent_MTases_sf"/>
</dbReference>
<evidence type="ECO:0000256" key="1">
    <source>
        <dbReference type="SAM" id="Phobius"/>
    </source>
</evidence>
<dbReference type="SUPFAM" id="SSF53335">
    <property type="entry name" value="S-adenosyl-L-methionine-dependent methyltransferases"/>
    <property type="match status" value="1"/>
</dbReference>
<sequence length="594" mass="66559">MPYLSQLSSADRLLLATGCSLMCVVLFSYVFLISGIFSTATSLVVGESDPRLSSELRKTGLSEEALLRRGGKRISIGPKRLDSTENALAIDIISTLNCDALQEEMEREWNTVLDEKKRWGGEYGNIWSDVSGNNGNFEADDFAGNLAEEVNEGDFANNRRRLQWEQDDDISLREEGNMDSVSESYNNDEPSNQGLKLTGRHLFCLAADALTLPKSLTADTPGPSTHCDVNSFEIRDSLLYLWSSAKAQVSDEIILKTLKIATEHKETLRGHEVHLWYPDGDTGTEGMLRVLNSDFEGRPTYNFDSEPADSGHDDLYRFHNLPKKFLGENKLFVDVGSALGLTSMLIQFLYPGTTVVSIEPASPSWLIQRINFICNLSEHERAFVHPFLGGVGTKHHHENDSSMVMRWKPSMTTATRNWNEERDFDFARDIEFTAHLKTLRSIIVETTEDDLPLGTPISVMNLDCEGCEYNLIPSMHETSFKSIGIILGRTNWGYIPTIKKPSSQRAKETHQRVCSHYNFAKRCKECCDTPSLVVKPRLHDENEPSDESKGIGETLVAEVAGDLCTSFDEWAKENALHDVPDDYGWNDMSPAAYA</sequence>
<reference evidence="2 3" key="1">
    <citation type="journal article" date="2012" name="Genome Biol.">
        <title>Genome and low-iron response of an oceanic diatom adapted to chronic iron limitation.</title>
        <authorList>
            <person name="Lommer M."/>
            <person name="Specht M."/>
            <person name="Roy A.S."/>
            <person name="Kraemer L."/>
            <person name="Andreson R."/>
            <person name="Gutowska M.A."/>
            <person name="Wolf J."/>
            <person name="Bergner S.V."/>
            <person name="Schilhabel M.B."/>
            <person name="Klostermeier U.C."/>
            <person name="Beiko R.G."/>
            <person name="Rosenstiel P."/>
            <person name="Hippler M."/>
            <person name="Laroche J."/>
        </authorList>
    </citation>
    <scope>NUCLEOTIDE SEQUENCE [LARGE SCALE GENOMIC DNA]</scope>
    <source>
        <strain evidence="2 3">CCMP1005</strain>
    </source>
</reference>
<evidence type="ECO:0000313" key="2">
    <source>
        <dbReference type="EMBL" id="EJK45831.1"/>
    </source>
</evidence>
<keyword evidence="1" id="KW-1133">Transmembrane helix</keyword>
<keyword evidence="1" id="KW-0812">Transmembrane</keyword>
<protein>
    <recommendedName>
        <fullName evidence="4">Methyltransferase FkbM domain-containing protein</fullName>
    </recommendedName>
</protein>
<evidence type="ECO:0008006" key="4">
    <source>
        <dbReference type="Google" id="ProtNLM"/>
    </source>
</evidence>
<proteinExistence type="predicted"/>
<dbReference type="eggNOG" id="ENOG502SISG">
    <property type="taxonomic scope" value="Eukaryota"/>
</dbReference>
<accession>K0RA29</accession>
<evidence type="ECO:0000313" key="3">
    <source>
        <dbReference type="Proteomes" id="UP000266841"/>
    </source>
</evidence>
<dbReference type="OMA" id="CEYNLIP"/>
<keyword evidence="1" id="KW-0472">Membrane</keyword>
<dbReference type="AlphaFoldDB" id="K0RA29"/>
<organism evidence="2 3">
    <name type="scientific">Thalassiosira oceanica</name>
    <name type="common">Marine diatom</name>
    <dbReference type="NCBI Taxonomy" id="159749"/>
    <lineage>
        <taxon>Eukaryota</taxon>
        <taxon>Sar</taxon>
        <taxon>Stramenopiles</taxon>
        <taxon>Ochrophyta</taxon>
        <taxon>Bacillariophyta</taxon>
        <taxon>Coscinodiscophyceae</taxon>
        <taxon>Thalassiosirophycidae</taxon>
        <taxon>Thalassiosirales</taxon>
        <taxon>Thalassiosiraceae</taxon>
        <taxon>Thalassiosira</taxon>
    </lineage>
</organism>
<dbReference type="Proteomes" id="UP000266841">
    <property type="component" value="Unassembled WGS sequence"/>
</dbReference>
<gene>
    <name evidence="2" type="ORF">THAOC_35533</name>
</gene>
<feature type="transmembrane region" description="Helical" evidence="1">
    <location>
        <begin position="12"/>
        <end position="32"/>
    </location>
</feature>
<dbReference type="EMBL" id="AGNL01048212">
    <property type="protein sequence ID" value="EJK45831.1"/>
    <property type="molecule type" value="Genomic_DNA"/>
</dbReference>
<name>K0RA29_THAOC</name>
<comment type="caution">
    <text evidence="2">The sequence shown here is derived from an EMBL/GenBank/DDBJ whole genome shotgun (WGS) entry which is preliminary data.</text>
</comment>
<keyword evidence="3" id="KW-1185">Reference proteome</keyword>
<dbReference type="OrthoDB" id="46595at2759"/>
<dbReference type="Gene3D" id="3.40.50.150">
    <property type="entry name" value="Vaccinia Virus protein VP39"/>
    <property type="match status" value="1"/>
</dbReference>